<feature type="domain" description="RRP12 N-terminal HEAT" evidence="6">
    <location>
        <begin position="104"/>
        <end position="352"/>
    </location>
</feature>
<dbReference type="InterPro" id="IPR052087">
    <property type="entry name" value="RRP12"/>
</dbReference>
<dbReference type="PANTHER" id="PTHR48287:SF1">
    <property type="entry name" value="ARM REPEAT SUPERFAMILY PROTEIN"/>
    <property type="match status" value="1"/>
</dbReference>
<feature type="compositionally biased region" description="Polar residues" evidence="4">
    <location>
        <begin position="20"/>
        <end position="29"/>
    </location>
</feature>
<dbReference type="Proteomes" id="UP000053097">
    <property type="component" value="Unassembled WGS sequence"/>
</dbReference>
<dbReference type="Pfam" id="PF25772">
    <property type="entry name" value="HEAT_RRP12_N"/>
    <property type="match status" value="1"/>
</dbReference>
<evidence type="ECO:0000256" key="2">
    <source>
        <dbReference type="ARBA" id="ARBA00007690"/>
    </source>
</evidence>
<organism evidence="7 8">
    <name type="scientific">Ooceraea biroi</name>
    <name type="common">Clonal raider ant</name>
    <name type="synonym">Cerapachys biroi</name>
    <dbReference type="NCBI Taxonomy" id="2015173"/>
    <lineage>
        <taxon>Eukaryota</taxon>
        <taxon>Metazoa</taxon>
        <taxon>Ecdysozoa</taxon>
        <taxon>Arthropoda</taxon>
        <taxon>Hexapoda</taxon>
        <taxon>Insecta</taxon>
        <taxon>Pterygota</taxon>
        <taxon>Neoptera</taxon>
        <taxon>Endopterygota</taxon>
        <taxon>Hymenoptera</taxon>
        <taxon>Apocrita</taxon>
        <taxon>Aculeata</taxon>
        <taxon>Formicoidea</taxon>
        <taxon>Formicidae</taxon>
        <taxon>Dorylinae</taxon>
        <taxon>Ooceraea</taxon>
    </lineage>
</organism>
<keyword evidence="8" id="KW-1185">Reference proteome</keyword>
<feature type="region of interest" description="Disordered" evidence="4">
    <location>
        <begin position="1053"/>
        <end position="1100"/>
    </location>
</feature>
<evidence type="ECO:0000313" key="8">
    <source>
        <dbReference type="Proteomes" id="UP000053097"/>
    </source>
</evidence>
<keyword evidence="3" id="KW-0539">Nucleus</keyword>
<dbReference type="GO" id="GO:0005634">
    <property type="term" value="C:nucleus"/>
    <property type="evidence" value="ECO:0007669"/>
    <property type="project" value="UniProtKB-SubCell"/>
</dbReference>
<protein>
    <submittedName>
        <fullName evidence="7">RRP12-like protein</fullName>
    </submittedName>
</protein>
<dbReference type="InterPro" id="IPR012978">
    <property type="entry name" value="HEAT_RRP12"/>
</dbReference>
<feature type="region of interest" description="Disordered" evidence="4">
    <location>
        <begin position="1"/>
        <end position="37"/>
    </location>
</feature>
<feature type="compositionally biased region" description="Acidic residues" evidence="4">
    <location>
        <begin position="1185"/>
        <end position="1195"/>
    </location>
</feature>
<feature type="compositionally biased region" description="Basic residues" evidence="4">
    <location>
        <begin position="1"/>
        <end position="18"/>
    </location>
</feature>
<feature type="compositionally biased region" description="Basic and acidic residues" evidence="4">
    <location>
        <begin position="1053"/>
        <end position="1077"/>
    </location>
</feature>
<dbReference type="PANTHER" id="PTHR48287">
    <property type="entry name" value="ARM REPEAT SUPERFAMILY PROTEIN"/>
    <property type="match status" value="1"/>
</dbReference>
<dbReference type="OrthoDB" id="2192888at2759"/>
<dbReference type="EMBL" id="KK107796">
    <property type="protein sequence ID" value="EZA47728.1"/>
    <property type="molecule type" value="Genomic_DNA"/>
</dbReference>
<dbReference type="STRING" id="2015173.A0A026VVB6"/>
<dbReference type="InterPro" id="IPR016024">
    <property type="entry name" value="ARM-type_fold"/>
</dbReference>
<dbReference type="SUPFAM" id="SSF48371">
    <property type="entry name" value="ARM repeat"/>
    <property type="match status" value="2"/>
</dbReference>
<evidence type="ECO:0000256" key="1">
    <source>
        <dbReference type="ARBA" id="ARBA00004123"/>
    </source>
</evidence>
<feature type="region of interest" description="Disordered" evidence="4">
    <location>
        <begin position="1154"/>
        <end position="1195"/>
    </location>
</feature>
<evidence type="ECO:0000256" key="4">
    <source>
        <dbReference type="SAM" id="MobiDB-lite"/>
    </source>
</evidence>
<dbReference type="InterPro" id="IPR057860">
    <property type="entry name" value="HEAT_RRP12_N"/>
</dbReference>
<evidence type="ECO:0000313" key="7">
    <source>
        <dbReference type="EMBL" id="EZA47728.1"/>
    </source>
</evidence>
<comment type="similarity">
    <text evidence="2">Belongs to the RRP12 family.</text>
</comment>
<dbReference type="Gene3D" id="1.25.10.10">
    <property type="entry name" value="Leucine-rich Repeat Variant"/>
    <property type="match status" value="1"/>
</dbReference>
<evidence type="ECO:0000259" key="5">
    <source>
        <dbReference type="Pfam" id="PF08161"/>
    </source>
</evidence>
<name>A0A026VVB6_OOCBI</name>
<accession>A0A026VVB6</accession>
<proteinExistence type="inferred from homology"/>
<evidence type="ECO:0000259" key="6">
    <source>
        <dbReference type="Pfam" id="PF25772"/>
    </source>
</evidence>
<feature type="domain" description="RRP12 HEAT" evidence="5">
    <location>
        <begin position="431"/>
        <end position="707"/>
    </location>
</feature>
<dbReference type="InterPro" id="IPR011989">
    <property type="entry name" value="ARM-like"/>
</dbReference>
<gene>
    <name evidence="7" type="ORF">X777_15476</name>
</gene>
<comment type="subcellular location">
    <subcellularLocation>
        <location evidence="1">Nucleus</location>
    </subcellularLocation>
</comment>
<reference evidence="7 8" key="1">
    <citation type="journal article" date="2014" name="Curr. Biol.">
        <title>The genome of the clonal raider ant Cerapachys biroi.</title>
        <authorList>
            <person name="Oxley P.R."/>
            <person name="Ji L."/>
            <person name="Fetter-Pruneda I."/>
            <person name="McKenzie S.K."/>
            <person name="Li C."/>
            <person name="Hu H."/>
            <person name="Zhang G."/>
            <person name="Kronauer D.J."/>
        </authorList>
    </citation>
    <scope>NUCLEOTIDE SEQUENCE [LARGE SCALE GENOMIC DNA]</scope>
</reference>
<feature type="compositionally biased region" description="Acidic residues" evidence="4">
    <location>
        <begin position="1079"/>
        <end position="1088"/>
    </location>
</feature>
<evidence type="ECO:0000256" key="3">
    <source>
        <dbReference type="ARBA" id="ARBA00023242"/>
    </source>
</evidence>
<dbReference type="Pfam" id="PF08161">
    <property type="entry name" value="RRP12_HEAT"/>
    <property type="match status" value="1"/>
</dbReference>
<sequence>MGKLRPRLASKKKAKRWAKGQSSSSNPTTTKHREQARGMFFKDVCGTPGITKEDLRKHDALQGIESDLAELEVDEDQSEKTAYTSTTFATNYSNCSNVSFKRFLNHFQSSSIVHKEMLAVLAAVTEVLKQNNGNKSATEYFAVLMTTLEAVEDDTSVAATLSLFGMNLKTVPKSVLIRKFGVTSQVLLEILSKYTVSENYLVVRHCLGCLSILLRAQEAAAWTDSSTVRALDAILSFITHTKPKPRKSAQHGICAILKGSELTRGENPPSLHPAAGQIATYCITQLDSACKPGSPLTTTLHTLTLLKDIMHQLPKSHVKTTCERILSIMTLKNVLVTSCCLQTLHGLFVSRPSETTLPLQRNVDIITALYDYQPPVSDTQPTLAWLAVMQEAHCNLVYISSAISRRTSEVGTLLDYAIPKILKKCIELWLSDKTEVISGAFHAIKIIFQECVAFLCENEQRIKTYNLTLSEIIKMMRKTLSYQYVNAWQHIFHLIALLFQITGKPKLSTSDLIYQYLRDIVKSLGELRDSHNFAYNSDAEYAIGAAIRAMGPEAVLNVLPLRTDDSADDSADDINVKRGWMIPLLKDCVTSGSISFFERVLLPIIEICEERMKDPVSGKTYEFLVPQIWSILPSVCNDASDVKDNFNRIAKRLGTTIKDRQNLKLPVMTALRRLITRATQDENAADIAVLAYYAKNYLPILFNLYTTRPSGTDEEGQRLAALDTIKVYITITSSELANELFDNALRNFNNPDANTFLKESIHDLIRVLIGYADVTKLKVCYGMYVSFLKDNAKQKEQKKAYRFLEEVCASDKEVCKQFLQERRRDIQKVLISSATSVVKTSRGARLACLVHLVTLHPQLENTKFLQAIVPEVVLSVKDINERCRNTAYRLLNVIAEKFLDNSKHLKDYMDMLIVGLGGEQKYVSATLLALASLTYHHGVSLGTETISEILKHVRTILNSPTRECVESALSYVKVYITVIRPSVAELQSIIEALSQINEDCKRHFRQKIRDIFTKLIRKYAMESISSMLPISDTILHKRLKNINKIENAKRKERELERMKKRENDEEFNAKRKPKSIEDILADSDEEFEKTEKEEPRKNKKISKRNVWIQENQGNIVNLADLVAARNITTTQPGVSNPKSPVKKVKDYGFKTAPDGRLIITDDNDRDSDVEKTNKKKRKASFLQSDSEDDNADEDDASIVTAARTAGVKRAKHSESVSDVMSLKSQTTSKYQAGGSGIHRPLRAKKEKRKERVPGSEYRAVKAKGDIKKKGKPDPYVYLPFTRSVLNKSLIEDYESIRGFWITNPCYF</sequence>
<dbReference type="OMA" id="PDQMKHR"/>